<evidence type="ECO:0008006" key="4">
    <source>
        <dbReference type="Google" id="ProtNLM"/>
    </source>
</evidence>
<evidence type="ECO:0000256" key="1">
    <source>
        <dbReference type="SAM" id="Coils"/>
    </source>
</evidence>
<protein>
    <recommendedName>
        <fullName evidence="4">Plasmid-related protein</fullName>
    </recommendedName>
</protein>
<reference evidence="3" key="1">
    <citation type="journal article" date="2019" name="Int. J. Syst. Evol. Microbiol.">
        <title>The Global Catalogue of Microorganisms (GCM) 10K type strain sequencing project: providing services to taxonomists for standard genome sequencing and annotation.</title>
        <authorList>
            <consortium name="The Broad Institute Genomics Platform"/>
            <consortium name="The Broad Institute Genome Sequencing Center for Infectious Disease"/>
            <person name="Wu L."/>
            <person name="Ma J."/>
        </authorList>
    </citation>
    <scope>NUCLEOTIDE SEQUENCE [LARGE SCALE GENOMIC DNA]</scope>
    <source>
        <strain evidence="3">JCM 32304</strain>
    </source>
</reference>
<name>A0ABQ2QAR6_9GAMM</name>
<dbReference type="RefSeq" id="WP_188923226.1">
    <property type="nucleotide sequence ID" value="NZ_BMQV01000070.1"/>
</dbReference>
<sequence length="195" mass="22551">MQIKRVVSTSTIERLKQKARKLKRESSISHTEALDLVALSAGFNHWHQVTIAYEPYRIAEDAFLNGCVLAFEIKEAMDVNIAEGNLIEDPYLDFVADKKLLDIYGNFIDEDDELNRLLKVTLSEAELEAEVRDNFSFIFFRLKPKACEFTLKSVLALIRKHSFWMPHYIWLQGTLIDSYSFPSEDDEGRVVAIRM</sequence>
<gene>
    <name evidence="2" type="ORF">GCM10009409_38310</name>
</gene>
<evidence type="ECO:0000313" key="3">
    <source>
        <dbReference type="Proteomes" id="UP000654367"/>
    </source>
</evidence>
<feature type="coiled-coil region" evidence="1">
    <location>
        <begin position="5"/>
        <end position="32"/>
    </location>
</feature>
<organism evidence="2 3">
    <name type="scientific">Shewanella saliphila</name>
    <dbReference type="NCBI Taxonomy" id="2282698"/>
    <lineage>
        <taxon>Bacteria</taxon>
        <taxon>Pseudomonadati</taxon>
        <taxon>Pseudomonadota</taxon>
        <taxon>Gammaproteobacteria</taxon>
        <taxon>Alteromonadales</taxon>
        <taxon>Shewanellaceae</taxon>
        <taxon>Shewanella</taxon>
    </lineage>
</organism>
<keyword evidence="1" id="KW-0175">Coiled coil</keyword>
<proteinExistence type="predicted"/>
<dbReference type="Proteomes" id="UP000654367">
    <property type="component" value="Unassembled WGS sequence"/>
</dbReference>
<accession>A0ABQ2QAR6</accession>
<dbReference type="EMBL" id="BMQV01000070">
    <property type="protein sequence ID" value="GGP69916.1"/>
    <property type="molecule type" value="Genomic_DNA"/>
</dbReference>
<comment type="caution">
    <text evidence="2">The sequence shown here is derived from an EMBL/GenBank/DDBJ whole genome shotgun (WGS) entry which is preliminary data.</text>
</comment>
<keyword evidence="3" id="KW-1185">Reference proteome</keyword>
<evidence type="ECO:0000313" key="2">
    <source>
        <dbReference type="EMBL" id="GGP69916.1"/>
    </source>
</evidence>